<reference evidence="1" key="1">
    <citation type="journal article" date="2021" name="PeerJ">
        <title>Extensive microbial diversity within the chicken gut microbiome revealed by metagenomics and culture.</title>
        <authorList>
            <person name="Gilroy R."/>
            <person name="Ravi A."/>
            <person name="Getino M."/>
            <person name="Pursley I."/>
            <person name="Horton D.L."/>
            <person name="Alikhan N.F."/>
            <person name="Baker D."/>
            <person name="Gharbi K."/>
            <person name="Hall N."/>
            <person name="Watson M."/>
            <person name="Adriaenssens E.M."/>
            <person name="Foster-Nyarko E."/>
            <person name="Jarju S."/>
            <person name="Secka A."/>
            <person name="Antonio M."/>
            <person name="Oren A."/>
            <person name="Chaudhuri R.R."/>
            <person name="La Ragione R."/>
            <person name="Hildebrand F."/>
            <person name="Pallen M.J."/>
        </authorList>
    </citation>
    <scope>NUCLEOTIDE SEQUENCE</scope>
    <source>
        <strain evidence="1">23274</strain>
    </source>
</reference>
<evidence type="ECO:0000313" key="1">
    <source>
        <dbReference type="EMBL" id="HIX04013.1"/>
    </source>
</evidence>
<organism evidence="1 2">
    <name type="scientific">Candidatus Odoribacter faecigallinarum</name>
    <dbReference type="NCBI Taxonomy" id="2838706"/>
    <lineage>
        <taxon>Bacteria</taxon>
        <taxon>Pseudomonadati</taxon>
        <taxon>Bacteroidota</taxon>
        <taxon>Bacteroidia</taxon>
        <taxon>Bacteroidales</taxon>
        <taxon>Odoribacteraceae</taxon>
        <taxon>Odoribacter</taxon>
    </lineage>
</organism>
<comment type="caution">
    <text evidence="1">The sequence shown here is derived from an EMBL/GenBank/DDBJ whole genome shotgun (WGS) entry which is preliminary data.</text>
</comment>
<proteinExistence type="predicted"/>
<dbReference type="AlphaFoldDB" id="A0A9D2ABU4"/>
<dbReference type="EMBL" id="DXFT01000154">
    <property type="protein sequence ID" value="HIX04013.1"/>
    <property type="molecule type" value="Genomic_DNA"/>
</dbReference>
<name>A0A9D2ABU4_9BACT</name>
<accession>A0A9D2ABU4</accession>
<protein>
    <submittedName>
        <fullName evidence="1">Uncharacterized protein</fullName>
    </submittedName>
</protein>
<sequence>MKPLYFKTIALCLFVLLFSRQEGEAQPQRDTTGGACQDTIWKREPQYRYDSRLQRYIKVHSALIPTHQMVQLYGGMGLVSFGVGWDYGRRDQWATDVLIGFVPKYEADRVRVTLTLKETYNPWRLRVNEHFSAVPLTCGLYLNTIFSNDYWGRQPEYYPKGYYTFSTRARLHVFLGQRLDYEIPPERRFFVRAIGAFYEISTCDMYLISAFGNRSLQPRDFLRFSFGLKFRIF</sequence>
<dbReference type="Proteomes" id="UP000824202">
    <property type="component" value="Unassembled WGS sequence"/>
</dbReference>
<gene>
    <name evidence="1" type="ORF">H9863_07875</name>
</gene>
<evidence type="ECO:0000313" key="2">
    <source>
        <dbReference type="Proteomes" id="UP000824202"/>
    </source>
</evidence>
<reference evidence="1" key="2">
    <citation type="submission" date="2021-04" db="EMBL/GenBank/DDBJ databases">
        <authorList>
            <person name="Gilroy R."/>
        </authorList>
    </citation>
    <scope>NUCLEOTIDE SEQUENCE</scope>
    <source>
        <strain evidence="1">23274</strain>
    </source>
</reference>